<dbReference type="GO" id="GO:0031124">
    <property type="term" value="P:mRNA 3'-end processing"/>
    <property type="evidence" value="ECO:0007669"/>
    <property type="project" value="InterPro"/>
</dbReference>
<dbReference type="PANTHER" id="PTHR19980">
    <property type="entry name" value="RNA CLEAVAGE STIMULATION FACTOR"/>
    <property type="match status" value="1"/>
</dbReference>
<dbReference type="PANTHER" id="PTHR19980:SF0">
    <property type="entry name" value="CLEAVAGE STIMULATION FACTOR SUBUNIT 3"/>
    <property type="match status" value="1"/>
</dbReference>
<organism evidence="6">
    <name type="scientific">Moina brachiata</name>
    <dbReference type="NCBI Taxonomy" id="675436"/>
    <lineage>
        <taxon>Eukaryota</taxon>
        <taxon>Metazoa</taxon>
        <taxon>Ecdysozoa</taxon>
        <taxon>Arthropoda</taxon>
        <taxon>Crustacea</taxon>
        <taxon>Branchiopoda</taxon>
        <taxon>Diplostraca</taxon>
        <taxon>Cladocera</taxon>
        <taxon>Anomopoda</taxon>
        <taxon>Moinidae</taxon>
        <taxon>Moina</taxon>
    </lineage>
</organism>
<dbReference type="EMBL" id="LR023259">
    <property type="protein sequence ID" value="SVE92878.1"/>
    <property type="molecule type" value="mRNA"/>
</dbReference>
<evidence type="ECO:0000256" key="3">
    <source>
        <dbReference type="ARBA" id="ARBA00023242"/>
    </source>
</evidence>
<dbReference type="GO" id="GO:0005634">
    <property type="term" value="C:nucleus"/>
    <property type="evidence" value="ECO:0007669"/>
    <property type="project" value="UniProtKB-SubCell"/>
</dbReference>
<name>A0A4Y7NI33_9CRUS</name>
<protein>
    <submittedName>
        <fullName evidence="6">EOG090X026K</fullName>
    </submittedName>
</protein>
<accession>A0A4Y7NI33</accession>
<feature type="region of interest" description="Disordered" evidence="4">
    <location>
        <begin position="600"/>
        <end position="644"/>
    </location>
</feature>
<dbReference type="SMART" id="SM00386">
    <property type="entry name" value="HAT"/>
    <property type="match status" value="10"/>
</dbReference>
<keyword evidence="3" id="KW-0539">Nucleus</keyword>
<dbReference type="Gene3D" id="1.25.40.1040">
    <property type="match status" value="1"/>
</dbReference>
<dbReference type="GO" id="GO:0003729">
    <property type="term" value="F:mRNA binding"/>
    <property type="evidence" value="ECO:0007669"/>
    <property type="project" value="TreeGrafter"/>
</dbReference>
<sequence length="644" mass="74120">MRARNYDKVEKLFQRCLIKVLNIELWKLYVNYVKETKSALPNYREKIAQCYDFTLDKVGMDIQSYSIWNDYIHFLRNVEAVGNYAENQRITAVRKIYQRGVVTPMLNIEQLWKDYIAYESSTNALIAEKMQQERSRDYMNARRVAKELEACTRGLNKAMPSTPPSNHPEQVKQVELWKKYLAWEKSNPMRTEDQSLLTKRCMFAFEQCLLCLGHHPHVWYEAALFLQISTKTLSDKGDVTSAKNLAEDVASIYERAINGPMSHNGLLYFAYADYEEGRIKYDKCHQIYTKFLEQAEIDPTLGYIQYMRFARRAEGIKSARLVFKKARQDPRCTSHVFVAAALMEYYCTKDKSIAFKIFDLGLKRFKHQPDYLLAYIEFLTQLNEDNNTRVLFERILSGGSLSSENSIEIWNRFLEFETSIGTLSSVIKVEKRRNVVIDKLKEIEGKETALLIDRYRFGKLYPCSNADLKALGYFDIAELGNQGVKGFAREEDSRSDTADVTVFKPDFSQMVPFKPKVQWTPGEHIAPGGGFPLPPAASHLCSMLPPPNCFHGPFAIVEPIMELIKHLNLSETGTLLANTPENSKLFDTARSVHWVPKDGVQDRTLKKRGMGEESDEEDATLISGPQVGPPPNDVYRKRQQKRVK</sequence>
<dbReference type="InterPro" id="IPR008847">
    <property type="entry name" value="Suf"/>
</dbReference>
<dbReference type="AlphaFoldDB" id="A0A4Y7NI33"/>
<keyword evidence="2" id="KW-0677">Repeat</keyword>
<evidence type="ECO:0000256" key="4">
    <source>
        <dbReference type="SAM" id="MobiDB-lite"/>
    </source>
</evidence>
<gene>
    <name evidence="6" type="primary">EOG090X026K</name>
</gene>
<evidence type="ECO:0000313" key="6">
    <source>
        <dbReference type="EMBL" id="SVE92878.1"/>
    </source>
</evidence>
<dbReference type="Pfam" id="PF05843">
    <property type="entry name" value="Suf"/>
    <property type="match status" value="1"/>
</dbReference>
<comment type="subcellular location">
    <subcellularLocation>
        <location evidence="1">Nucleus</location>
    </subcellularLocation>
</comment>
<dbReference type="SUPFAM" id="SSF48452">
    <property type="entry name" value="TPR-like"/>
    <property type="match status" value="1"/>
</dbReference>
<dbReference type="InterPro" id="IPR003107">
    <property type="entry name" value="HAT"/>
</dbReference>
<proteinExistence type="evidence at transcript level"/>
<evidence type="ECO:0000256" key="2">
    <source>
        <dbReference type="ARBA" id="ARBA00022737"/>
    </source>
</evidence>
<evidence type="ECO:0000259" key="5">
    <source>
        <dbReference type="Pfam" id="PF05843"/>
    </source>
</evidence>
<dbReference type="InterPro" id="IPR045243">
    <property type="entry name" value="Rna14-like"/>
</dbReference>
<reference evidence="6" key="1">
    <citation type="submission" date="2018-08" db="EMBL/GenBank/DDBJ databases">
        <authorList>
            <person name="Cornetti L."/>
        </authorList>
    </citation>
    <scope>NUCLEOTIDE SEQUENCE</scope>
    <source>
        <strain evidence="6">DE-FRO-2-1</strain>
    </source>
</reference>
<evidence type="ECO:0000256" key="1">
    <source>
        <dbReference type="ARBA" id="ARBA00004123"/>
    </source>
</evidence>
<feature type="domain" description="Suppressor of forked" evidence="5">
    <location>
        <begin position="1"/>
        <end position="468"/>
    </location>
</feature>
<dbReference type="InterPro" id="IPR011990">
    <property type="entry name" value="TPR-like_helical_dom_sf"/>
</dbReference>
<dbReference type="FunFam" id="1.25.40.1040:FF:000002">
    <property type="entry name" value="Cleavage stimulation factor subunit 3"/>
    <property type="match status" value="1"/>
</dbReference>